<dbReference type="Pfam" id="PF06271">
    <property type="entry name" value="RDD"/>
    <property type="match status" value="1"/>
</dbReference>
<keyword evidence="4 7" id="KW-1133">Transmembrane helix</keyword>
<dbReference type="InterPro" id="IPR051791">
    <property type="entry name" value="Pra-immunoreactive"/>
</dbReference>
<evidence type="ECO:0000256" key="4">
    <source>
        <dbReference type="ARBA" id="ARBA00022989"/>
    </source>
</evidence>
<dbReference type="AlphaFoldDB" id="A0A7D6VEJ3"/>
<protein>
    <submittedName>
        <fullName evidence="9">RDD family protein</fullName>
    </submittedName>
</protein>
<comment type="subcellular location">
    <subcellularLocation>
        <location evidence="1">Cell membrane</location>
        <topology evidence="1">Multi-pass membrane protein</topology>
    </subcellularLocation>
</comment>
<sequence length="202" mass="21813">MGQDRSLRFASWPARVGAGAIDLIFAVTVIVIALACMRWAVDALKPELGDPYPGKPGYVVGYAGQISLTKRLILILLVPTILVIVTAIGWNVAFRQGRRGQSLGKQALGLWLVGLESGQPVGVGRALLRQIAHAADAIPCYLGYLWPLWDERRQTFADKIAATGVVVAAPWASANSAEAQDDPTPRAQMRARMRESRGPRSS</sequence>
<dbReference type="InterPro" id="IPR010432">
    <property type="entry name" value="RDD"/>
</dbReference>
<accession>A0A7D6VEJ3</accession>
<evidence type="ECO:0000256" key="5">
    <source>
        <dbReference type="ARBA" id="ARBA00023136"/>
    </source>
</evidence>
<dbReference type="RefSeq" id="WP_181583747.1">
    <property type="nucleotide sequence ID" value="NZ_CP059399.1"/>
</dbReference>
<proteinExistence type="predicted"/>
<keyword evidence="5 7" id="KW-0472">Membrane</keyword>
<organism evidence="9 10">
    <name type="scientific">Nocardia huaxiensis</name>
    <dbReference type="NCBI Taxonomy" id="2755382"/>
    <lineage>
        <taxon>Bacteria</taxon>
        <taxon>Bacillati</taxon>
        <taxon>Actinomycetota</taxon>
        <taxon>Actinomycetes</taxon>
        <taxon>Mycobacteriales</taxon>
        <taxon>Nocardiaceae</taxon>
        <taxon>Nocardia</taxon>
    </lineage>
</organism>
<feature type="compositionally biased region" description="Basic and acidic residues" evidence="6">
    <location>
        <begin position="192"/>
        <end position="202"/>
    </location>
</feature>
<evidence type="ECO:0000256" key="2">
    <source>
        <dbReference type="ARBA" id="ARBA00022475"/>
    </source>
</evidence>
<evidence type="ECO:0000256" key="1">
    <source>
        <dbReference type="ARBA" id="ARBA00004651"/>
    </source>
</evidence>
<keyword evidence="2" id="KW-1003">Cell membrane</keyword>
<dbReference type="PANTHER" id="PTHR36115:SF6">
    <property type="entry name" value="PROLINE-RICH ANTIGEN HOMOLOG"/>
    <property type="match status" value="1"/>
</dbReference>
<keyword evidence="10" id="KW-1185">Reference proteome</keyword>
<dbReference type="PANTHER" id="PTHR36115">
    <property type="entry name" value="PROLINE-RICH ANTIGEN HOMOLOG-RELATED"/>
    <property type="match status" value="1"/>
</dbReference>
<feature type="region of interest" description="Disordered" evidence="6">
    <location>
        <begin position="174"/>
        <end position="202"/>
    </location>
</feature>
<feature type="domain" description="RDD" evidence="8">
    <location>
        <begin position="10"/>
        <end position="161"/>
    </location>
</feature>
<keyword evidence="3 7" id="KW-0812">Transmembrane</keyword>
<name>A0A7D6VEJ3_9NOCA</name>
<dbReference type="KEGG" id="nhu:H0264_10250"/>
<evidence type="ECO:0000313" key="10">
    <source>
        <dbReference type="Proteomes" id="UP000515512"/>
    </source>
</evidence>
<feature type="transmembrane region" description="Helical" evidence="7">
    <location>
        <begin position="72"/>
        <end position="93"/>
    </location>
</feature>
<dbReference type="GO" id="GO:0005886">
    <property type="term" value="C:plasma membrane"/>
    <property type="evidence" value="ECO:0007669"/>
    <property type="project" value="UniProtKB-SubCell"/>
</dbReference>
<gene>
    <name evidence="9" type="ORF">H0264_10250</name>
</gene>
<reference evidence="9 10" key="1">
    <citation type="submission" date="2020-07" db="EMBL/GenBank/DDBJ databases">
        <authorList>
            <person name="Zhuang K."/>
            <person name="Ran Y."/>
        </authorList>
    </citation>
    <scope>NUCLEOTIDE SEQUENCE [LARGE SCALE GENOMIC DNA]</scope>
    <source>
        <strain evidence="9 10">WCH-YHL-001</strain>
    </source>
</reference>
<dbReference type="EMBL" id="CP059399">
    <property type="protein sequence ID" value="QLY32582.1"/>
    <property type="molecule type" value="Genomic_DNA"/>
</dbReference>
<dbReference type="Proteomes" id="UP000515512">
    <property type="component" value="Chromosome"/>
</dbReference>
<evidence type="ECO:0000259" key="8">
    <source>
        <dbReference type="Pfam" id="PF06271"/>
    </source>
</evidence>
<evidence type="ECO:0000256" key="3">
    <source>
        <dbReference type="ARBA" id="ARBA00022692"/>
    </source>
</evidence>
<evidence type="ECO:0000256" key="6">
    <source>
        <dbReference type="SAM" id="MobiDB-lite"/>
    </source>
</evidence>
<feature type="transmembrane region" description="Helical" evidence="7">
    <location>
        <begin position="20"/>
        <end position="41"/>
    </location>
</feature>
<evidence type="ECO:0000313" key="9">
    <source>
        <dbReference type="EMBL" id="QLY32582.1"/>
    </source>
</evidence>
<evidence type="ECO:0000256" key="7">
    <source>
        <dbReference type="SAM" id="Phobius"/>
    </source>
</evidence>